<evidence type="ECO:0000256" key="1">
    <source>
        <dbReference type="SAM" id="MobiDB-lite"/>
    </source>
</evidence>
<protein>
    <submittedName>
        <fullName evidence="3">Similar to glycosyltransferase</fullName>
    </submittedName>
</protein>
<dbReference type="GO" id="GO:0016740">
    <property type="term" value="F:transferase activity"/>
    <property type="evidence" value="ECO:0007669"/>
    <property type="project" value="UniProtKB-KW"/>
</dbReference>
<organism evidence="3">
    <name type="scientific">uncultured Nocardioides sp</name>
    <dbReference type="NCBI Taxonomy" id="198441"/>
    <lineage>
        <taxon>Bacteria</taxon>
        <taxon>Bacillati</taxon>
        <taxon>Actinomycetota</taxon>
        <taxon>Actinomycetes</taxon>
        <taxon>Propionibacteriales</taxon>
        <taxon>Nocardioidaceae</taxon>
        <taxon>Nocardioides</taxon>
        <taxon>environmental samples</taxon>
    </lineage>
</organism>
<proteinExistence type="predicted"/>
<evidence type="ECO:0000259" key="2">
    <source>
        <dbReference type="Pfam" id="PF00535"/>
    </source>
</evidence>
<evidence type="ECO:0000313" key="3">
    <source>
        <dbReference type="EMBL" id="CAA9403203.1"/>
    </source>
</evidence>
<dbReference type="EMBL" id="CADCUM010000123">
    <property type="protein sequence ID" value="CAA9403203.1"/>
    <property type="molecule type" value="Genomic_DNA"/>
</dbReference>
<sequence length="526" mass="58208">MPRQPVVRHNDWSTLTPPVLGEWAPTLSVSVVIPTWRAGRTLPFVLAGLAAQSYPAHLLEVLVVDDGNEPAVELPEVRPEHTRVVRVETGWGRATACHTGAAAAEGDVLHWLDSDMLAYREHVEAQVRWHHLVDYAVVLGTKRFVDPTALLDRDPAEVRDTVAAGQADRLFDIEDSEPHTWVEGMWRRSHDLTTAGPRAFRAHVGATGSLRRAFYEEIGGMDTSLVLGEDMELGHRLQRAGGVLVPEHAAQSWHLGRSHVMESKDAVNRHNDTFLADLVPSMRPKRNVHGRTYQVPYLEVVVPSGPADATIRLVDSLLDGTVPDLRVVVVGPWSQLHRERVSPLADPVLETRLVHRSYVHEPRVRLVEEAPAETDAEFRLTLPDVSLAPLPATLAALLDDVERTHHGARLLTYPSGAVARLERLAALARVARLVAPGDDAEALLDEAFGLRTYDATETGFVPVEARLVERFVLTVRAPMEPAESERRLRKALRKAAGKVPAPELGVVPAPDEEPSHERRGLFTRRR</sequence>
<name>A0A6J4P472_9ACTN</name>
<accession>A0A6J4P472</accession>
<dbReference type="InterPro" id="IPR029044">
    <property type="entry name" value="Nucleotide-diphossugar_trans"/>
</dbReference>
<gene>
    <name evidence="3" type="ORF">AVDCRST_MAG32-3089</name>
</gene>
<reference evidence="3" key="1">
    <citation type="submission" date="2020-02" db="EMBL/GenBank/DDBJ databases">
        <authorList>
            <person name="Meier V. D."/>
        </authorList>
    </citation>
    <scope>NUCLEOTIDE SEQUENCE</scope>
    <source>
        <strain evidence="3">AVDCRST_MAG32</strain>
    </source>
</reference>
<dbReference type="CDD" id="cd00761">
    <property type="entry name" value="Glyco_tranf_GTA_type"/>
    <property type="match status" value="1"/>
</dbReference>
<dbReference type="AlphaFoldDB" id="A0A6J4P472"/>
<dbReference type="InterPro" id="IPR050834">
    <property type="entry name" value="Glycosyltransf_2"/>
</dbReference>
<dbReference type="PANTHER" id="PTHR43685">
    <property type="entry name" value="GLYCOSYLTRANSFERASE"/>
    <property type="match status" value="1"/>
</dbReference>
<feature type="region of interest" description="Disordered" evidence="1">
    <location>
        <begin position="501"/>
        <end position="526"/>
    </location>
</feature>
<dbReference type="InterPro" id="IPR001173">
    <property type="entry name" value="Glyco_trans_2-like"/>
</dbReference>
<dbReference type="PANTHER" id="PTHR43685:SF2">
    <property type="entry name" value="GLYCOSYLTRANSFERASE 2-LIKE DOMAIN-CONTAINING PROTEIN"/>
    <property type="match status" value="1"/>
</dbReference>
<keyword evidence="3" id="KW-0808">Transferase</keyword>
<feature type="domain" description="Glycosyltransferase 2-like" evidence="2">
    <location>
        <begin position="30"/>
        <end position="145"/>
    </location>
</feature>
<dbReference type="Gene3D" id="3.90.550.10">
    <property type="entry name" value="Spore Coat Polysaccharide Biosynthesis Protein SpsA, Chain A"/>
    <property type="match status" value="1"/>
</dbReference>
<dbReference type="Pfam" id="PF00535">
    <property type="entry name" value="Glycos_transf_2"/>
    <property type="match status" value="1"/>
</dbReference>
<dbReference type="SUPFAM" id="SSF53448">
    <property type="entry name" value="Nucleotide-diphospho-sugar transferases"/>
    <property type="match status" value="1"/>
</dbReference>